<feature type="transmembrane region" description="Helical" evidence="1">
    <location>
        <begin position="261"/>
        <end position="284"/>
    </location>
</feature>
<dbReference type="OrthoDB" id="9767863at2"/>
<evidence type="ECO:0000313" key="3">
    <source>
        <dbReference type="EMBL" id="TWJ00796.1"/>
    </source>
</evidence>
<evidence type="ECO:0000313" key="4">
    <source>
        <dbReference type="Proteomes" id="UP000317010"/>
    </source>
</evidence>
<dbReference type="PANTHER" id="PTHR23028">
    <property type="entry name" value="ACETYLTRANSFERASE"/>
    <property type="match status" value="1"/>
</dbReference>
<feature type="transmembrane region" description="Helical" evidence="1">
    <location>
        <begin position="335"/>
        <end position="356"/>
    </location>
</feature>
<dbReference type="PANTHER" id="PTHR23028:SF53">
    <property type="entry name" value="ACYL_TRANSF_3 DOMAIN-CONTAINING PROTEIN"/>
    <property type="match status" value="1"/>
</dbReference>
<sequence length="373" mass="43229">MLILNRYNRQITAPPLKHILGIDQLRYIFALWVFFFHGGLPPLFAGHVNTKAFEFLEHLYGWLINGQAAVICFFIISGLCIHYPNIRRNSLDLKSFYTARFLRLSLPLIACLIIGKLANFQHPNGFLRVVPIWTLYCEGFYYLIYPLILVVIKKGMLIQLILLMSLISIVLIITWAADRQMYFHEIGDGGFLDWKPALLAFPCWLAGVLIAERVSDASNTNKISNDKQNPLLRWRLGALFFSGFTFPLYRLGLYLKIVTLPFIGLIFTTQFTILLFGLYAFFWIEKEVLYHNFGNAESSVLLERFGLASYSLYLIHTLVFWAFNKYPAAYFPGYLIFWILMLATLHLIVYAFYIIIEKPSHKLAKFCANKLRN</sequence>
<reference evidence="3 4" key="1">
    <citation type="submission" date="2019-07" db="EMBL/GenBank/DDBJ databases">
        <title>Genomic Encyclopedia of Archaeal and Bacterial Type Strains, Phase II (KMG-II): from individual species to whole genera.</title>
        <authorList>
            <person name="Goeker M."/>
        </authorList>
    </citation>
    <scope>NUCLEOTIDE SEQUENCE [LARGE SCALE GENOMIC DNA]</scope>
    <source>
        <strain evidence="3 4">ATCC BAA-1854</strain>
    </source>
</reference>
<feature type="transmembrane region" description="Helical" evidence="1">
    <location>
        <begin position="197"/>
        <end position="215"/>
    </location>
</feature>
<accession>A0A562U4N6</accession>
<feature type="domain" description="Acyltransferase 3" evidence="2">
    <location>
        <begin position="20"/>
        <end position="349"/>
    </location>
</feature>
<dbReference type="GO" id="GO:0016020">
    <property type="term" value="C:membrane"/>
    <property type="evidence" value="ECO:0007669"/>
    <property type="project" value="TreeGrafter"/>
</dbReference>
<dbReference type="Proteomes" id="UP000317010">
    <property type="component" value="Unassembled WGS sequence"/>
</dbReference>
<dbReference type="RefSeq" id="WP_144912191.1">
    <property type="nucleotide sequence ID" value="NZ_VLLI01000005.1"/>
</dbReference>
<feature type="transmembrane region" description="Helical" evidence="1">
    <location>
        <begin position="101"/>
        <end position="118"/>
    </location>
</feature>
<dbReference type="InterPro" id="IPR050879">
    <property type="entry name" value="Acyltransferase_3"/>
</dbReference>
<dbReference type="GO" id="GO:0009103">
    <property type="term" value="P:lipopolysaccharide biosynthetic process"/>
    <property type="evidence" value="ECO:0007669"/>
    <property type="project" value="TreeGrafter"/>
</dbReference>
<dbReference type="InterPro" id="IPR002656">
    <property type="entry name" value="Acyl_transf_3_dom"/>
</dbReference>
<feature type="transmembrane region" description="Helical" evidence="1">
    <location>
        <begin position="157"/>
        <end position="177"/>
    </location>
</feature>
<keyword evidence="4" id="KW-1185">Reference proteome</keyword>
<evidence type="ECO:0000259" key="2">
    <source>
        <dbReference type="Pfam" id="PF01757"/>
    </source>
</evidence>
<dbReference type="GO" id="GO:0016747">
    <property type="term" value="F:acyltransferase activity, transferring groups other than amino-acyl groups"/>
    <property type="evidence" value="ECO:0007669"/>
    <property type="project" value="InterPro"/>
</dbReference>
<gene>
    <name evidence="3" type="ORF">JN11_02055</name>
</gene>
<evidence type="ECO:0000256" key="1">
    <source>
        <dbReference type="SAM" id="Phobius"/>
    </source>
</evidence>
<keyword evidence="1" id="KW-0812">Transmembrane</keyword>
<protein>
    <submittedName>
        <fullName evidence="3">Peptidoglycan/LPS O-acetylase OafA/YrhL</fullName>
    </submittedName>
</protein>
<organism evidence="3 4">
    <name type="scientific">Mucilaginibacter frigoritolerans</name>
    <dbReference type="NCBI Taxonomy" id="652788"/>
    <lineage>
        <taxon>Bacteria</taxon>
        <taxon>Pseudomonadati</taxon>
        <taxon>Bacteroidota</taxon>
        <taxon>Sphingobacteriia</taxon>
        <taxon>Sphingobacteriales</taxon>
        <taxon>Sphingobacteriaceae</taxon>
        <taxon>Mucilaginibacter</taxon>
    </lineage>
</organism>
<feature type="transmembrane region" description="Helical" evidence="1">
    <location>
        <begin position="27"/>
        <end position="47"/>
    </location>
</feature>
<keyword evidence="1" id="KW-1133">Transmembrane helix</keyword>
<name>A0A562U4N6_9SPHI</name>
<dbReference type="AlphaFoldDB" id="A0A562U4N6"/>
<dbReference type="Pfam" id="PF01757">
    <property type="entry name" value="Acyl_transf_3"/>
    <property type="match status" value="1"/>
</dbReference>
<feature type="transmembrane region" description="Helical" evidence="1">
    <location>
        <begin position="59"/>
        <end position="81"/>
    </location>
</feature>
<comment type="caution">
    <text evidence="3">The sequence shown here is derived from an EMBL/GenBank/DDBJ whole genome shotgun (WGS) entry which is preliminary data.</text>
</comment>
<dbReference type="EMBL" id="VLLI01000005">
    <property type="protein sequence ID" value="TWJ00796.1"/>
    <property type="molecule type" value="Genomic_DNA"/>
</dbReference>
<feature type="transmembrane region" description="Helical" evidence="1">
    <location>
        <begin position="305"/>
        <end position="323"/>
    </location>
</feature>
<keyword evidence="1" id="KW-0472">Membrane</keyword>
<feature type="transmembrane region" description="Helical" evidence="1">
    <location>
        <begin position="130"/>
        <end position="150"/>
    </location>
</feature>
<feature type="transmembrane region" description="Helical" evidence="1">
    <location>
        <begin position="236"/>
        <end position="255"/>
    </location>
</feature>
<proteinExistence type="predicted"/>